<dbReference type="PANTHER" id="PTHR34322">
    <property type="entry name" value="TRANSPOSASE, Y1_TNP DOMAIN-CONTAINING"/>
    <property type="match status" value="1"/>
</dbReference>
<gene>
    <name evidence="2" type="ORF">A2Z00_01570</name>
</gene>
<organism evidence="2 3">
    <name type="scientific">Candidatus Gottesmanbacteria bacterium RBG_13_45_10</name>
    <dbReference type="NCBI Taxonomy" id="1798370"/>
    <lineage>
        <taxon>Bacteria</taxon>
        <taxon>Candidatus Gottesmaniibacteriota</taxon>
    </lineage>
</organism>
<comment type="caution">
    <text evidence="2">The sequence shown here is derived from an EMBL/GenBank/DDBJ whole genome shotgun (WGS) entry which is preliminary data.</text>
</comment>
<dbReference type="SUPFAM" id="SSF143422">
    <property type="entry name" value="Transposase IS200-like"/>
    <property type="match status" value="1"/>
</dbReference>
<evidence type="ECO:0000313" key="2">
    <source>
        <dbReference type="EMBL" id="OGG11655.1"/>
    </source>
</evidence>
<dbReference type="PANTHER" id="PTHR34322:SF2">
    <property type="entry name" value="TRANSPOSASE IS200-LIKE DOMAIN-CONTAINING PROTEIN"/>
    <property type="match status" value="1"/>
</dbReference>
<evidence type="ECO:0000259" key="1">
    <source>
        <dbReference type="SMART" id="SM01321"/>
    </source>
</evidence>
<dbReference type="GO" id="GO:0004803">
    <property type="term" value="F:transposase activity"/>
    <property type="evidence" value="ECO:0007669"/>
    <property type="project" value="InterPro"/>
</dbReference>
<dbReference type="Proteomes" id="UP000177268">
    <property type="component" value="Unassembled WGS sequence"/>
</dbReference>
<dbReference type="EMBL" id="MFIZ01000021">
    <property type="protein sequence ID" value="OGG11655.1"/>
    <property type="molecule type" value="Genomic_DNA"/>
</dbReference>
<dbReference type="Gene3D" id="3.30.70.1290">
    <property type="entry name" value="Transposase IS200-like"/>
    <property type="match status" value="1"/>
</dbReference>
<evidence type="ECO:0000313" key="3">
    <source>
        <dbReference type="Proteomes" id="UP000177268"/>
    </source>
</evidence>
<dbReference type="GO" id="GO:0006313">
    <property type="term" value="P:DNA transposition"/>
    <property type="evidence" value="ECO:0007669"/>
    <property type="project" value="InterPro"/>
</dbReference>
<dbReference type="GO" id="GO:0003677">
    <property type="term" value="F:DNA binding"/>
    <property type="evidence" value="ECO:0007669"/>
    <property type="project" value="InterPro"/>
</dbReference>
<sequence>MPIREEPFVTGEYYHIFNRGVDRSAVFRKSRDYQIFLSSMEFYRYREPDIRFSAFNRMNIVTAGVIRSRLEQSGVNVSVLVYAFMPNHFHLIVRQEAENGIHQFLFKALNSYAKYLNTKHRRVGPVFQGNFQAVHIDTDEQLLHVSRYIHLNPVIAGITTMQLLETYPWTSYPYYVGSSQGWINTSEIIGMIGSVASYRSFVSKQEGYARMLSGMRHLMMDPEDLLTSEVRKNNEAKIEDIL</sequence>
<dbReference type="InterPro" id="IPR002686">
    <property type="entry name" value="Transposase_17"/>
</dbReference>
<accession>A0A1F5ZH38</accession>
<proteinExistence type="predicted"/>
<reference evidence="2 3" key="1">
    <citation type="journal article" date="2016" name="Nat. Commun.">
        <title>Thousands of microbial genomes shed light on interconnected biogeochemical processes in an aquifer system.</title>
        <authorList>
            <person name="Anantharaman K."/>
            <person name="Brown C.T."/>
            <person name="Hug L.A."/>
            <person name="Sharon I."/>
            <person name="Castelle C.J."/>
            <person name="Probst A.J."/>
            <person name="Thomas B.C."/>
            <person name="Singh A."/>
            <person name="Wilkins M.J."/>
            <person name="Karaoz U."/>
            <person name="Brodie E.L."/>
            <person name="Williams K.H."/>
            <person name="Hubbard S.S."/>
            <person name="Banfield J.F."/>
        </authorList>
    </citation>
    <scope>NUCLEOTIDE SEQUENCE [LARGE SCALE GENOMIC DNA]</scope>
</reference>
<dbReference type="SMART" id="SM01321">
    <property type="entry name" value="Y1_Tnp"/>
    <property type="match status" value="1"/>
</dbReference>
<feature type="domain" description="Transposase IS200-like" evidence="1">
    <location>
        <begin position="9"/>
        <end position="152"/>
    </location>
</feature>
<dbReference type="AlphaFoldDB" id="A0A1F5ZH38"/>
<dbReference type="InterPro" id="IPR036515">
    <property type="entry name" value="Transposase_17_sf"/>
</dbReference>
<name>A0A1F5ZH38_9BACT</name>
<protein>
    <recommendedName>
        <fullName evidence="1">Transposase IS200-like domain-containing protein</fullName>
    </recommendedName>
</protein>